<reference evidence="2" key="1">
    <citation type="submission" date="2022-03" db="EMBL/GenBank/DDBJ databases">
        <authorList>
            <person name="Martin C."/>
        </authorList>
    </citation>
    <scope>NUCLEOTIDE SEQUENCE</scope>
</reference>
<dbReference type="OrthoDB" id="330499at2759"/>
<dbReference type="Pfam" id="PF23741">
    <property type="entry name" value="DUF7164"/>
    <property type="match status" value="1"/>
</dbReference>
<evidence type="ECO:0000313" key="2">
    <source>
        <dbReference type="EMBL" id="CAH1800399.1"/>
    </source>
</evidence>
<dbReference type="EMBL" id="CAIIXF020000012">
    <property type="protein sequence ID" value="CAH1800399.1"/>
    <property type="molecule type" value="Genomic_DNA"/>
</dbReference>
<dbReference type="Proteomes" id="UP000749559">
    <property type="component" value="Unassembled WGS sequence"/>
</dbReference>
<evidence type="ECO:0000259" key="1">
    <source>
        <dbReference type="Pfam" id="PF23741"/>
    </source>
</evidence>
<name>A0A8J1YC68_OWEFU</name>
<dbReference type="InterPro" id="IPR055588">
    <property type="entry name" value="DUF7164"/>
</dbReference>
<gene>
    <name evidence="2" type="ORF">OFUS_LOCUS24290</name>
</gene>
<proteinExistence type="predicted"/>
<dbReference type="AlphaFoldDB" id="A0A8J1YC68"/>
<organism evidence="2 3">
    <name type="scientific">Owenia fusiformis</name>
    <name type="common">Polychaete worm</name>
    <dbReference type="NCBI Taxonomy" id="6347"/>
    <lineage>
        <taxon>Eukaryota</taxon>
        <taxon>Metazoa</taxon>
        <taxon>Spiralia</taxon>
        <taxon>Lophotrochozoa</taxon>
        <taxon>Annelida</taxon>
        <taxon>Polychaeta</taxon>
        <taxon>Sedentaria</taxon>
        <taxon>Canalipalpata</taxon>
        <taxon>Sabellida</taxon>
        <taxon>Oweniida</taxon>
        <taxon>Oweniidae</taxon>
        <taxon>Owenia</taxon>
    </lineage>
</organism>
<comment type="caution">
    <text evidence="2">The sequence shown here is derived from an EMBL/GenBank/DDBJ whole genome shotgun (WGS) entry which is preliminary data.</text>
</comment>
<evidence type="ECO:0000313" key="3">
    <source>
        <dbReference type="Proteomes" id="UP000749559"/>
    </source>
</evidence>
<accession>A0A8J1YC68</accession>
<protein>
    <recommendedName>
        <fullName evidence="1">DUF7164 domain-containing protein</fullName>
    </recommendedName>
</protein>
<feature type="domain" description="DUF7164" evidence="1">
    <location>
        <begin position="163"/>
        <end position="503"/>
    </location>
</feature>
<keyword evidence="3" id="KW-1185">Reference proteome</keyword>
<sequence>NNIFTDRFSKKKYFILIHHLILGLVRSSRYVILLVIVLYGLFNVGYIITRTHAPKAETQLQRSLSLDHLLSNQKGPDILRNYLSSRLENDTNRDKRLTAHKILDLMLKLAAGANNGSEGDLIDDLVHMQGTGQLFGEKNIGEKKIGNGIPILNNRQQDMTKPARIRVGIVVYMPYRADRLYEMEVLSYMHPSWHYVTTHSSIKKSISIPGASEVPDMSLDLIIYCHPKACCSAKKANCKLWTQNAIETNQSGCYYHPEEGFPEAQEYGYYNTFAFLRDDNFKQRAMKYDWLIRSDTDVFIGPAILGWLPHFDFMTGSGGYASEFNRKRLPEVASRLHLKHHGMTNIGSTWYGKPELFIKISELTLKYCQHFFNNEFNKTLNGIQDVMNKSAFGEWPTWWRPVSLLYAGEVVINDIFPDFNSSYIAQLDFPSSSKLNILSYPHMHCWHGEEEFQKFKFVNKLRDIINGGKDNRTNIYKSDRDVSSMTVQDYCTFIAWNAVANNKIVEHLQKPAATCS</sequence>
<feature type="non-terminal residue" evidence="2">
    <location>
        <position position="1"/>
    </location>
</feature>